<sequence length="121" mass="13676">MDEFIKFPTGLKAQAVMEAFEEKKGFFSVQLQVICDPDLFITDVFCGYPGSVHDARVFRNSPICREVEVNPDNYFPGNSHILGDAAYPFEEVAVDPISRQRTFDCSTKTLQYCPQFHQNGG</sequence>
<evidence type="ECO:0000313" key="4">
    <source>
        <dbReference type="EMBL" id="CAH3108966.1"/>
    </source>
</evidence>
<keyword evidence="5" id="KW-1185">Reference proteome</keyword>
<protein>
    <recommendedName>
        <fullName evidence="3">DDE Tnp4 domain-containing protein</fullName>
    </recommendedName>
</protein>
<evidence type="ECO:0000256" key="2">
    <source>
        <dbReference type="ARBA" id="ARBA00022723"/>
    </source>
</evidence>
<dbReference type="InterPro" id="IPR027806">
    <property type="entry name" value="HARBI1_dom"/>
</dbReference>
<dbReference type="Pfam" id="PF13359">
    <property type="entry name" value="DDE_Tnp_4"/>
    <property type="match status" value="1"/>
</dbReference>
<comment type="caution">
    <text evidence="4">The sequence shown here is derived from an EMBL/GenBank/DDBJ whole genome shotgun (WGS) entry which is preliminary data.</text>
</comment>
<evidence type="ECO:0000313" key="5">
    <source>
        <dbReference type="Proteomes" id="UP001159405"/>
    </source>
</evidence>
<keyword evidence="2" id="KW-0479">Metal-binding</keyword>
<evidence type="ECO:0000256" key="1">
    <source>
        <dbReference type="ARBA" id="ARBA00001968"/>
    </source>
</evidence>
<accession>A0ABN8NGW6</accession>
<proteinExistence type="predicted"/>
<dbReference type="Proteomes" id="UP001159405">
    <property type="component" value="Unassembled WGS sequence"/>
</dbReference>
<reference evidence="4 5" key="1">
    <citation type="submission" date="2022-05" db="EMBL/GenBank/DDBJ databases">
        <authorList>
            <consortium name="Genoscope - CEA"/>
            <person name="William W."/>
        </authorList>
    </citation>
    <scope>NUCLEOTIDE SEQUENCE [LARGE SCALE GENOMIC DNA]</scope>
</reference>
<organism evidence="4 5">
    <name type="scientific">Porites lobata</name>
    <dbReference type="NCBI Taxonomy" id="104759"/>
    <lineage>
        <taxon>Eukaryota</taxon>
        <taxon>Metazoa</taxon>
        <taxon>Cnidaria</taxon>
        <taxon>Anthozoa</taxon>
        <taxon>Hexacorallia</taxon>
        <taxon>Scleractinia</taxon>
        <taxon>Fungiina</taxon>
        <taxon>Poritidae</taxon>
        <taxon>Porites</taxon>
    </lineage>
</organism>
<dbReference type="EMBL" id="CALNXK010000021">
    <property type="protein sequence ID" value="CAH3108966.1"/>
    <property type="molecule type" value="Genomic_DNA"/>
</dbReference>
<gene>
    <name evidence="4" type="ORF">PLOB_00017932</name>
</gene>
<feature type="domain" description="DDE Tnp4" evidence="3">
    <location>
        <begin position="16"/>
        <end position="92"/>
    </location>
</feature>
<name>A0ABN8NGW6_9CNID</name>
<comment type="cofactor">
    <cofactor evidence="1">
        <name>a divalent metal cation</name>
        <dbReference type="ChEBI" id="CHEBI:60240"/>
    </cofactor>
</comment>
<evidence type="ECO:0000259" key="3">
    <source>
        <dbReference type="Pfam" id="PF13359"/>
    </source>
</evidence>